<evidence type="ECO:0000313" key="2">
    <source>
        <dbReference type="Proteomes" id="UP000680045"/>
    </source>
</evidence>
<proteinExistence type="predicted"/>
<dbReference type="SUPFAM" id="SSF88713">
    <property type="entry name" value="Glycoside hydrolase/deacetylase"/>
    <property type="match status" value="1"/>
</dbReference>
<dbReference type="InterPro" id="IPR011330">
    <property type="entry name" value="Glyco_hydro/deAcase_b/a-brl"/>
</dbReference>
<name>A0A941J6N6_9BACI</name>
<accession>A0A941J6N6</accession>
<dbReference type="Gene3D" id="3.20.20.370">
    <property type="entry name" value="Glycoside hydrolase/deacetylase"/>
    <property type="match status" value="1"/>
</dbReference>
<dbReference type="EMBL" id="JAGTPW010000016">
    <property type="protein sequence ID" value="MBR8644775.1"/>
    <property type="molecule type" value="Genomic_DNA"/>
</dbReference>
<evidence type="ECO:0008006" key="3">
    <source>
        <dbReference type="Google" id="ProtNLM"/>
    </source>
</evidence>
<evidence type="ECO:0000313" key="1">
    <source>
        <dbReference type="EMBL" id="MBR8644775.1"/>
    </source>
</evidence>
<dbReference type="AlphaFoldDB" id="A0A941J6N6"/>
<gene>
    <name evidence="1" type="ORF">KEH51_11080</name>
</gene>
<dbReference type="GO" id="GO:0005975">
    <property type="term" value="P:carbohydrate metabolic process"/>
    <property type="evidence" value="ECO:0007669"/>
    <property type="project" value="InterPro"/>
</dbReference>
<reference evidence="1" key="1">
    <citation type="submission" date="2021-04" db="EMBL/GenBank/DDBJ databases">
        <title>Whole genome sequencing of Enterococci isolates from hospitalized patients.</title>
        <authorList>
            <person name="Ogoti B.M."/>
            <person name="Onyambu F.G."/>
        </authorList>
    </citation>
    <scope>NUCLEOTIDE SEQUENCE</scope>
    <source>
        <strain evidence="1">242</strain>
    </source>
</reference>
<protein>
    <recommendedName>
        <fullName evidence="3">NodB homology domain-containing protein</fullName>
    </recommendedName>
</protein>
<sequence length="55" mass="6345">MTILNRIITWWNCVLQHNFQNPKLEGTVKALPQMIDQLRAEGYEFVTVVALLSSN</sequence>
<organism evidence="1 2">
    <name type="scientific">Peribacillus frigoritolerans</name>
    <dbReference type="NCBI Taxonomy" id="450367"/>
    <lineage>
        <taxon>Bacteria</taxon>
        <taxon>Bacillati</taxon>
        <taxon>Bacillota</taxon>
        <taxon>Bacilli</taxon>
        <taxon>Bacillales</taxon>
        <taxon>Bacillaceae</taxon>
        <taxon>Peribacillus</taxon>
    </lineage>
</organism>
<dbReference type="Proteomes" id="UP000680045">
    <property type="component" value="Unassembled WGS sequence"/>
</dbReference>
<comment type="caution">
    <text evidence="1">The sequence shown here is derived from an EMBL/GenBank/DDBJ whole genome shotgun (WGS) entry which is preliminary data.</text>
</comment>